<dbReference type="Gene3D" id="3.30.420.40">
    <property type="match status" value="1"/>
</dbReference>
<dbReference type="Proteomes" id="UP000887577">
    <property type="component" value="Unplaced"/>
</dbReference>
<accession>A0A914Y3T3</accession>
<dbReference type="WBParaSite" id="PSU_v2.g14099.t1">
    <property type="protein sequence ID" value="PSU_v2.g14099.t1"/>
    <property type="gene ID" value="PSU_v2.g14099"/>
</dbReference>
<name>A0A914Y3T3_9BILA</name>
<protein>
    <submittedName>
        <fullName evidence="2">Uncharacterized protein</fullName>
    </submittedName>
</protein>
<sequence>MNGMVSLYGRELYISFDEEKPKYCEEALEVYKTKPSFVVFDLLQIISSSPENIDRKSHWKFSFTKDAKNPVLLEFDSFDGIKKAASPQFLLAMLIKQQVKVITAKIGTKPKQMSYCFFEREKKVADKIIDAIREAFIMLKIENVLLDGFK</sequence>
<evidence type="ECO:0000313" key="2">
    <source>
        <dbReference type="WBParaSite" id="PSU_v2.g14099.t1"/>
    </source>
</evidence>
<dbReference type="AlphaFoldDB" id="A0A914Y3T3"/>
<organism evidence="1 2">
    <name type="scientific">Panagrolaimus superbus</name>
    <dbReference type="NCBI Taxonomy" id="310955"/>
    <lineage>
        <taxon>Eukaryota</taxon>
        <taxon>Metazoa</taxon>
        <taxon>Ecdysozoa</taxon>
        <taxon>Nematoda</taxon>
        <taxon>Chromadorea</taxon>
        <taxon>Rhabditida</taxon>
        <taxon>Tylenchina</taxon>
        <taxon>Panagrolaimomorpha</taxon>
        <taxon>Panagrolaimoidea</taxon>
        <taxon>Panagrolaimidae</taxon>
        <taxon>Panagrolaimus</taxon>
    </lineage>
</organism>
<evidence type="ECO:0000313" key="1">
    <source>
        <dbReference type="Proteomes" id="UP000887577"/>
    </source>
</evidence>
<proteinExistence type="predicted"/>
<reference evidence="2" key="1">
    <citation type="submission" date="2022-11" db="UniProtKB">
        <authorList>
            <consortium name="WormBaseParasite"/>
        </authorList>
    </citation>
    <scope>IDENTIFICATION</scope>
</reference>
<keyword evidence="1" id="KW-1185">Reference proteome</keyword>